<reference evidence="1 2" key="1">
    <citation type="submission" date="2023-03" db="EMBL/GenBank/DDBJ databases">
        <title>Genome sequence of Lichtheimia ornata CBS 291.66.</title>
        <authorList>
            <person name="Mohabir J.T."/>
            <person name="Shea T.P."/>
            <person name="Kurbessoian T."/>
            <person name="Berby B."/>
            <person name="Fontaine J."/>
            <person name="Livny J."/>
            <person name="Gnirke A."/>
            <person name="Stajich J.E."/>
            <person name="Cuomo C.A."/>
        </authorList>
    </citation>
    <scope>NUCLEOTIDE SEQUENCE [LARGE SCALE GENOMIC DNA]</scope>
    <source>
        <strain evidence="1">CBS 291.66</strain>
    </source>
</reference>
<protein>
    <recommendedName>
        <fullName evidence="3">F-box domain-containing protein</fullName>
    </recommendedName>
</protein>
<sequence>MPIIISKASSSKKTSPPAILLSLWPSDEEHTMHERQKDMPSLPLHTPDRRTKAILDLIKKYPKDADRYVLAGSLYETSRWYSAALDIYQCAMIHIPSTHARYGELQDGLQRVHKRLGSFIHLLPPYLLNIIFGHLRNLDLIHCMYVNQVWRRYILQWPHLWHLRSSVIDHSIVDFFLDGKGGESILLQGCHDVILLFPILKLVAAKDSLNIKSLHVAGVELDNRLMDLLVKAVQSSKPFTERISFTNVARFPYIDEYPIHSSLRRCSQLRHFSFRDVVPGSSSRYDSLYEDRRPTFSNNDNGGIPYDIYMLTTLELSLQFWQFPYPRRFTCFLERCPHLRRLKVVYTNKISSDIISAAVTHCHRLKDLIIQSGYWYLPISLVNTRHTDFGESEIEGLQRLVITPHKFPYTHPICTNDALSVFDVHHTTLSVLYLPFNSGIGIDLLLEMARYEWPQLCELYLDAGRSDWIRPYSLLREKRWQEPLSSRAIAMLTGRCPNLQILHILIPSSRYYTRFSITNKTILSMIKHCPRLDQLVIDTRERHIKISNLTTTNLKDFKKTVKRSLLPKEDTRSLYSMYSYLTI</sequence>
<name>A0AAD7UX99_9FUNG</name>
<comment type="caution">
    <text evidence="1">The sequence shown here is derived from an EMBL/GenBank/DDBJ whole genome shotgun (WGS) entry which is preliminary data.</text>
</comment>
<organism evidence="1 2">
    <name type="scientific">Lichtheimia ornata</name>
    <dbReference type="NCBI Taxonomy" id="688661"/>
    <lineage>
        <taxon>Eukaryota</taxon>
        <taxon>Fungi</taxon>
        <taxon>Fungi incertae sedis</taxon>
        <taxon>Mucoromycota</taxon>
        <taxon>Mucoromycotina</taxon>
        <taxon>Mucoromycetes</taxon>
        <taxon>Mucorales</taxon>
        <taxon>Lichtheimiaceae</taxon>
        <taxon>Lichtheimia</taxon>
    </lineage>
</organism>
<dbReference type="Proteomes" id="UP001234581">
    <property type="component" value="Unassembled WGS sequence"/>
</dbReference>
<dbReference type="EMBL" id="JARTCD010000059">
    <property type="protein sequence ID" value="KAJ8654586.1"/>
    <property type="molecule type" value="Genomic_DNA"/>
</dbReference>
<dbReference type="SUPFAM" id="SSF52047">
    <property type="entry name" value="RNI-like"/>
    <property type="match status" value="1"/>
</dbReference>
<dbReference type="RefSeq" id="XP_058339500.1">
    <property type="nucleotide sequence ID" value="XM_058489754.1"/>
</dbReference>
<evidence type="ECO:0000313" key="1">
    <source>
        <dbReference type="EMBL" id="KAJ8654586.1"/>
    </source>
</evidence>
<gene>
    <name evidence="1" type="ORF">O0I10_009768</name>
</gene>
<evidence type="ECO:0008006" key="3">
    <source>
        <dbReference type="Google" id="ProtNLM"/>
    </source>
</evidence>
<dbReference type="GeneID" id="83217173"/>
<accession>A0AAD7UX99</accession>
<keyword evidence="2" id="KW-1185">Reference proteome</keyword>
<evidence type="ECO:0000313" key="2">
    <source>
        <dbReference type="Proteomes" id="UP001234581"/>
    </source>
</evidence>
<dbReference type="InterPro" id="IPR036047">
    <property type="entry name" value="F-box-like_dom_sf"/>
</dbReference>
<dbReference type="SUPFAM" id="SSF81383">
    <property type="entry name" value="F-box domain"/>
    <property type="match status" value="1"/>
</dbReference>
<dbReference type="InterPro" id="IPR032675">
    <property type="entry name" value="LRR_dom_sf"/>
</dbReference>
<proteinExistence type="predicted"/>
<dbReference type="Gene3D" id="3.80.10.10">
    <property type="entry name" value="Ribonuclease Inhibitor"/>
    <property type="match status" value="1"/>
</dbReference>
<dbReference type="AlphaFoldDB" id="A0AAD7UX99"/>